<dbReference type="PANTHER" id="PTHR24193:SF120">
    <property type="entry name" value="ANKYRIN REPEAT DOMAIN-CONTAINING PROTEIN 63"/>
    <property type="match status" value="1"/>
</dbReference>
<dbReference type="PROSITE" id="PS50088">
    <property type="entry name" value="ANK_REPEAT"/>
    <property type="match status" value="2"/>
</dbReference>
<accession>A0ABY7FVM2</accession>
<dbReference type="PROSITE" id="PS50297">
    <property type="entry name" value="ANK_REP_REGION"/>
    <property type="match status" value="2"/>
</dbReference>
<reference evidence="4" key="1">
    <citation type="submission" date="2022-11" db="EMBL/GenBank/DDBJ databases">
        <title>Centuries of genome instability and evolution in soft-shell clam transmissible cancer (bioRxiv).</title>
        <authorList>
            <person name="Hart S.F.M."/>
            <person name="Yonemitsu M.A."/>
            <person name="Giersch R.M."/>
            <person name="Beal B.F."/>
            <person name="Arriagada G."/>
            <person name="Davis B.W."/>
            <person name="Ostrander E.A."/>
            <person name="Goff S.P."/>
            <person name="Metzger M.J."/>
        </authorList>
    </citation>
    <scope>NUCLEOTIDE SEQUENCE</scope>
    <source>
        <strain evidence="4">MELC-2E11</strain>
        <tissue evidence="4">Siphon/mantle</tissue>
    </source>
</reference>
<feature type="repeat" description="ANK" evidence="3">
    <location>
        <begin position="43"/>
        <end position="75"/>
    </location>
</feature>
<dbReference type="Pfam" id="PF13637">
    <property type="entry name" value="Ank_4"/>
    <property type="match status" value="1"/>
</dbReference>
<feature type="repeat" description="ANK" evidence="3">
    <location>
        <begin position="108"/>
        <end position="140"/>
    </location>
</feature>
<dbReference type="InterPro" id="IPR002110">
    <property type="entry name" value="Ankyrin_rpt"/>
</dbReference>
<sequence length="174" mass="19469">VPPPSYNHNWTDLHYAASHGNVRRIHEIIHKNGTLNINKKDYYGKTPLYWASYKGHLECMEELIKFGASVNVKCRHGGTPLHAVVSLYPKCALLLIRNGADVNATDNWGVTPMYQAATCGQVNVIQYLIAAGAKFSFKNLKTGDIPKELLRNSDFCDKLVEESQSPSPLQQICR</sequence>
<dbReference type="SMART" id="SM00248">
    <property type="entry name" value="ANK"/>
    <property type="match status" value="4"/>
</dbReference>
<dbReference type="InterPro" id="IPR050663">
    <property type="entry name" value="Ankyrin-SOCS_Box"/>
</dbReference>
<dbReference type="PRINTS" id="PR01415">
    <property type="entry name" value="ANKYRIN"/>
</dbReference>
<evidence type="ECO:0000313" key="5">
    <source>
        <dbReference type="Proteomes" id="UP001164746"/>
    </source>
</evidence>
<keyword evidence="1" id="KW-0677">Repeat</keyword>
<protein>
    <submittedName>
        <fullName evidence="4">ANR10-like protein</fullName>
    </submittedName>
</protein>
<dbReference type="Proteomes" id="UP001164746">
    <property type="component" value="Chromosome 14"/>
</dbReference>
<evidence type="ECO:0000256" key="3">
    <source>
        <dbReference type="PROSITE-ProRule" id="PRU00023"/>
    </source>
</evidence>
<dbReference type="PANTHER" id="PTHR24193">
    <property type="entry name" value="ANKYRIN REPEAT PROTEIN"/>
    <property type="match status" value="1"/>
</dbReference>
<keyword evidence="2 3" id="KW-0040">ANK repeat</keyword>
<feature type="non-terminal residue" evidence="4">
    <location>
        <position position="1"/>
    </location>
</feature>
<dbReference type="Pfam" id="PF12796">
    <property type="entry name" value="Ank_2"/>
    <property type="match status" value="1"/>
</dbReference>
<dbReference type="SUPFAM" id="SSF48403">
    <property type="entry name" value="Ankyrin repeat"/>
    <property type="match status" value="1"/>
</dbReference>
<feature type="non-terminal residue" evidence="4">
    <location>
        <position position="174"/>
    </location>
</feature>
<gene>
    <name evidence="4" type="ORF">MAR_010811</name>
</gene>
<dbReference type="Gene3D" id="1.25.40.20">
    <property type="entry name" value="Ankyrin repeat-containing domain"/>
    <property type="match status" value="1"/>
</dbReference>
<organism evidence="4 5">
    <name type="scientific">Mya arenaria</name>
    <name type="common">Soft-shell clam</name>
    <dbReference type="NCBI Taxonomy" id="6604"/>
    <lineage>
        <taxon>Eukaryota</taxon>
        <taxon>Metazoa</taxon>
        <taxon>Spiralia</taxon>
        <taxon>Lophotrochozoa</taxon>
        <taxon>Mollusca</taxon>
        <taxon>Bivalvia</taxon>
        <taxon>Autobranchia</taxon>
        <taxon>Heteroconchia</taxon>
        <taxon>Euheterodonta</taxon>
        <taxon>Imparidentia</taxon>
        <taxon>Neoheterodontei</taxon>
        <taxon>Myida</taxon>
        <taxon>Myoidea</taxon>
        <taxon>Myidae</taxon>
        <taxon>Mya</taxon>
    </lineage>
</organism>
<evidence type="ECO:0000256" key="1">
    <source>
        <dbReference type="ARBA" id="ARBA00022737"/>
    </source>
</evidence>
<name>A0ABY7FVM2_MYAAR</name>
<proteinExistence type="predicted"/>
<evidence type="ECO:0000256" key="2">
    <source>
        <dbReference type="ARBA" id="ARBA00023043"/>
    </source>
</evidence>
<evidence type="ECO:0000313" key="4">
    <source>
        <dbReference type="EMBL" id="WAR25107.1"/>
    </source>
</evidence>
<dbReference type="InterPro" id="IPR036770">
    <property type="entry name" value="Ankyrin_rpt-contain_sf"/>
</dbReference>
<dbReference type="EMBL" id="CP111025">
    <property type="protein sequence ID" value="WAR25107.1"/>
    <property type="molecule type" value="Genomic_DNA"/>
</dbReference>
<keyword evidence="5" id="KW-1185">Reference proteome</keyword>